<feature type="compositionally biased region" description="Polar residues" evidence="2">
    <location>
        <begin position="16"/>
        <end position="31"/>
    </location>
</feature>
<feature type="coiled-coil region" evidence="1">
    <location>
        <begin position="124"/>
        <end position="151"/>
    </location>
</feature>
<dbReference type="AlphaFoldDB" id="A0AAD7VPJ5"/>
<comment type="caution">
    <text evidence="3">The sequence shown here is derived from an EMBL/GenBank/DDBJ whole genome shotgun (WGS) entry which is preliminary data.</text>
</comment>
<evidence type="ECO:0000256" key="1">
    <source>
        <dbReference type="SAM" id="Coils"/>
    </source>
</evidence>
<keyword evidence="4" id="KW-1185">Reference proteome</keyword>
<dbReference type="EMBL" id="JARAOO010000001">
    <property type="protein sequence ID" value="KAJ7982659.1"/>
    <property type="molecule type" value="Genomic_DNA"/>
</dbReference>
<evidence type="ECO:0000313" key="4">
    <source>
        <dbReference type="Proteomes" id="UP001163823"/>
    </source>
</evidence>
<protein>
    <submittedName>
        <fullName evidence="3">Ankyrin repeat domain-containing protein 2</fullName>
    </submittedName>
</protein>
<sequence length="244" mass="27144">MASNSEKDFPADDKSGSTQNKISITETPSGEQKSELQRDSTAPATGLSAHPFDFSGMTGLLNGILPQAISHYRTYEDAFFNKVKDELISAREHPAETIGITITAGLLFMRGPRRFLFRHTLGRLRSEEAQYARAEKNVKELNLSVDLMKKESQKLLGRASFAEKDMNYGHNELKNTGTQIQRLAKSVYKAETQVADLMDRLRDTPGREALTLRAEAASMASALKRQRALLNKRILKISELGVSV</sequence>
<dbReference type="PANTHER" id="PTHR34554">
    <property type="entry name" value="RGS1-HXK1-INTERACTING PROTEIN 1"/>
    <property type="match status" value="1"/>
</dbReference>
<reference evidence="3 4" key="1">
    <citation type="journal article" date="2023" name="Science">
        <title>Elucidation of the pathway for biosynthesis of saponin adjuvants from the soapbark tree.</title>
        <authorList>
            <person name="Reed J."/>
            <person name="Orme A."/>
            <person name="El-Demerdash A."/>
            <person name="Owen C."/>
            <person name="Martin L.B.B."/>
            <person name="Misra R.C."/>
            <person name="Kikuchi S."/>
            <person name="Rejzek M."/>
            <person name="Martin A.C."/>
            <person name="Harkess A."/>
            <person name="Leebens-Mack J."/>
            <person name="Louveau T."/>
            <person name="Stephenson M.J."/>
            <person name="Osbourn A."/>
        </authorList>
    </citation>
    <scope>NUCLEOTIDE SEQUENCE [LARGE SCALE GENOMIC DNA]</scope>
    <source>
        <strain evidence="3">S10</strain>
    </source>
</reference>
<organism evidence="3 4">
    <name type="scientific">Quillaja saponaria</name>
    <name type="common">Soap bark tree</name>
    <dbReference type="NCBI Taxonomy" id="32244"/>
    <lineage>
        <taxon>Eukaryota</taxon>
        <taxon>Viridiplantae</taxon>
        <taxon>Streptophyta</taxon>
        <taxon>Embryophyta</taxon>
        <taxon>Tracheophyta</taxon>
        <taxon>Spermatophyta</taxon>
        <taxon>Magnoliopsida</taxon>
        <taxon>eudicotyledons</taxon>
        <taxon>Gunneridae</taxon>
        <taxon>Pentapetalae</taxon>
        <taxon>rosids</taxon>
        <taxon>fabids</taxon>
        <taxon>Fabales</taxon>
        <taxon>Quillajaceae</taxon>
        <taxon>Quillaja</taxon>
    </lineage>
</organism>
<evidence type="ECO:0000256" key="2">
    <source>
        <dbReference type="SAM" id="MobiDB-lite"/>
    </source>
</evidence>
<evidence type="ECO:0000313" key="3">
    <source>
        <dbReference type="EMBL" id="KAJ7982659.1"/>
    </source>
</evidence>
<dbReference type="KEGG" id="qsa:O6P43_001757"/>
<dbReference type="PANTHER" id="PTHR34554:SF2">
    <property type="entry name" value="RGS1-HXK1-INTERACTING PROTEIN 1"/>
    <property type="match status" value="1"/>
</dbReference>
<feature type="region of interest" description="Disordered" evidence="2">
    <location>
        <begin position="1"/>
        <end position="48"/>
    </location>
</feature>
<feature type="compositionally biased region" description="Basic and acidic residues" evidence="2">
    <location>
        <begin position="1"/>
        <end position="15"/>
    </location>
</feature>
<proteinExistence type="predicted"/>
<keyword evidence="1" id="KW-0175">Coiled coil</keyword>
<dbReference type="InterPro" id="IPR053284">
    <property type="entry name" value="RGS1-HXK1_interactor"/>
</dbReference>
<dbReference type="Proteomes" id="UP001163823">
    <property type="component" value="Chromosome 1"/>
</dbReference>
<accession>A0AAD7VPJ5</accession>
<gene>
    <name evidence="3" type="ORF">O6P43_001757</name>
</gene>
<name>A0AAD7VPJ5_QUISA</name>